<dbReference type="Gene3D" id="3.10.50.10">
    <property type="match status" value="1"/>
</dbReference>
<keyword evidence="4" id="KW-0147">Chitin-binding</keyword>
<dbReference type="EMBL" id="NIDN02000119">
    <property type="protein sequence ID" value="RLL96203.1"/>
    <property type="molecule type" value="Genomic_DNA"/>
</dbReference>
<dbReference type="Gene3D" id="3.10.350.10">
    <property type="entry name" value="LysM domain"/>
    <property type="match status" value="2"/>
</dbReference>
<dbReference type="GO" id="GO:0000272">
    <property type="term" value="P:polysaccharide catabolic process"/>
    <property type="evidence" value="ECO:0007669"/>
    <property type="project" value="UniProtKB-KW"/>
</dbReference>
<keyword evidence="6" id="KW-0146">Chitin degradation</keyword>
<dbReference type="SMART" id="SM00636">
    <property type="entry name" value="Glyco_18"/>
    <property type="match status" value="1"/>
</dbReference>
<comment type="similarity">
    <text evidence="2">Belongs to the glycosyl hydrolase 18 family. Chitinase class V subfamily.</text>
</comment>
<dbReference type="PROSITE" id="PS01095">
    <property type="entry name" value="GH18_1"/>
    <property type="match status" value="1"/>
</dbReference>
<dbReference type="Gene3D" id="1.20.120.1630">
    <property type="match status" value="1"/>
</dbReference>
<protein>
    <recommendedName>
        <fullName evidence="3">chitinase</fullName>
        <ecNumber evidence="3">3.2.1.14</ecNumber>
    </recommendedName>
</protein>
<dbReference type="InterPro" id="IPR036779">
    <property type="entry name" value="LysM_dom_sf"/>
</dbReference>
<dbReference type="Pfam" id="PF00704">
    <property type="entry name" value="Glyco_hydro_18"/>
    <property type="match status" value="1"/>
</dbReference>
<evidence type="ECO:0000256" key="4">
    <source>
        <dbReference type="ARBA" id="ARBA00022669"/>
    </source>
</evidence>
<comment type="caution">
    <text evidence="16">The sequence shown here is derived from an EMBL/GenBank/DDBJ whole genome shotgun (WGS) entry which is preliminary data.</text>
</comment>
<feature type="domain" description="GH18" evidence="15">
    <location>
        <begin position="215"/>
        <end position="580"/>
    </location>
</feature>
<feature type="coiled-coil region" evidence="12">
    <location>
        <begin position="831"/>
        <end position="866"/>
    </location>
</feature>
<sequence>MSGVCSYIQAHGGDGCWSLAQRCGISQQDLTVYNPAPNFCNNIIPDQYACCSNGSLPDFSPKPDDDGNCFVYVIKQDDTCTDIAKANQMDADKIPDYNNLTWGWTGCNMLQRGQKICLSEGMPPFPSPVDGVNCGPQKPGTDKPKNGSTWDWAELNPCPLNACCDIWGQCGITPEFCTNTTADGGAPGTAKTNTTGCISNCGTKVKSTSTVIGKPKRIGYFEAWNLNRKCANMDISKMTDDGYYTHVHWAFGNITESWEVDVSGLQDQFDGLLKLQGIQRIMSFGGWGFSTDAYTHNIFRNGVRDGNRQTLAANVVKFIVDNGLDGVDFDWEYPGAQDIPGIDPDNLDSGKNYAEFLKLVRDQLPEEKSMSMALPASYWYLKGFDPVTQYEDYIDYYVYMTYDLHGQWDYDNKFVNPGCPNGNCLRSHVNKTETEYALAMVTKAGIPSVKIVPGLALYGRSFEMTDPSCKGPECTFTGKESGATKGVCTDTAGYISNVEIEGLISQANSEDNNNVTISQYEDEGDILIYNGNQWVSWLTPDSYNARRQWYDDLHFGGSVDWAVDLNRTYGNNGTGDLQETGDDWPEFEPCPNIWFPYLEGLQTAQDAGAIPNHCVAQMTLKTLTIMLQTAYDNYTDVNNGYDEMFGYYVKYIEKVVPAVLENAFMWNMSITKDGAVVPEIGYGMSYFDCRFPKEGDWVPCSTFKDHSEAFFESSLHADLRLRDQDGFTGALATAGLFDDWVTFGDYSVTRTPKIQVKGPPIAYVLQFTGWPIKNESMVVQNPKDIVTRGLPNIPQLASEMESTMLEIMGGSWVGGDPRDAALAYAPAVFMLQQAVDSMAQAKELGKQEEEKEEEEERKRKENLILLIIGVVLMFVPIVGEEVAAGLGFANLARVIAIGGELGNAALATYDTVKDPSAAIVNILGMLFGVGTIAKASRDAKGLGEVAQWRKGMKAGEIASLGKIFESGDGKVQAILGKVFPSLLHIGSLTWENVKADTGLLDVSMTNFFSWEVTLITLAYYIWGLLLWRILPAKQVYGTKLIHHGRPLSYRFNAFSASVVTLAICAAGTYLHGADFPVWSYITDNYVHLLTANILISYALSAFLYVYSFTVDTNYPNRDLRELAAGGATGNPIYDFFIGRELNPRVTLPLLGEVDIKTWCEVCPGLTGWILLDLAFLAKQHRNYGYVSDSIIFTTAVQAYYVLSSQYNESSILTMMDITTDGMGFMLSFGDLVWVPFLYSTQCRYLSAYPVHLGWPRIAAFSAIFALGIYIFKAANNQKHAFRTQPHNPAVANLSYIQTKRGTRLLTAGWWGVSRHINYFGDWLQALPFSLPTGLAGYVILPAGSVLADASQGAPMLDGRVAIRGPATGWGMIFTYFYVL</sequence>
<dbReference type="InterPro" id="IPR036861">
    <property type="entry name" value="Endochitinase-like_sf"/>
</dbReference>
<evidence type="ECO:0000256" key="3">
    <source>
        <dbReference type="ARBA" id="ARBA00012729"/>
    </source>
</evidence>
<dbReference type="CDD" id="cd02878">
    <property type="entry name" value="GH18_zymocin_alpha"/>
    <property type="match status" value="1"/>
</dbReference>
<feature type="transmembrane region" description="Helical" evidence="13">
    <location>
        <begin position="1183"/>
        <end position="1202"/>
    </location>
</feature>
<dbReference type="PANTHER" id="PTHR47700">
    <property type="entry name" value="V CHITINASE, PUTATIVE (AFU_ORTHOLOGUE AFUA_6G13720)-RELATED"/>
    <property type="match status" value="1"/>
</dbReference>
<dbReference type="InterPro" id="IPR001223">
    <property type="entry name" value="Glyco_hydro18_cat"/>
</dbReference>
<keyword evidence="13" id="KW-1133">Transmembrane helix</keyword>
<dbReference type="InterPro" id="IPR053214">
    <property type="entry name" value="LysM12-like"/>
</dbReference>
<accession>A0A3R7G8V2</accession>
<evidence type="ECO:0000256" key="7">
    <source>
        <dbReference type="ARBA" id="ARBA00023026"/>
    </source>
</evidence>
<keyword evidence="17" id="KW-1185">Reference proteome</keyword>
<gene>
    <name evidence="16" type="ORF">CFD26_102142</name>
</gene>
<evidence type="ECO:0000256" key="5">
    <source>
        <dbReference type="ARBA" id="ARBA00022801"/>
    </source>
</evidence>
<keyword evidence="8" id="KW-0119">Carbohydrate metabolism</keyword>
<dbReference type="EC" id="3.2.1.14" evidence="3"/>
<evidence type="ECO:0000256" key="10">
    <source>
        <dbReference type="ARBA" id="ARBA00023326"/>
    </source>
</evidence>
<dbReference type="InterPro" id="IPR018392">
    <property type="entry name" value="LysM"/>
</dbReference>
<dbReference type="InterPro" id="IPR001171">
    <property type="entry name" value="ERG24_DHCR-like"/>
</dbReference>
<dbReference type="OrthoDB" id="73875at2759"/>
<feature type="transmembrane region" description="Helical" evidence="13">
    <location>
        <begin position="1007"/>
        <end position="1030"/>
    </location>
</feature>
<dbReference type="GO" id="GO:0006032">
    <property type="term" value="P:chitin catabolic process"/>
    <property type="evidence" value="ECO:0007669"/>
    <property type="project" value="UniProtKB-KW"/>
</dbReference>
<dbReference type="GO" id="GO:0016126">
    <property type="term" value="P:sterol biosynthetic process"/>
    <property type="evidence" value="ECO:0007669"/>
    <property type="project" value="InterPro"/>
</dbReference>
<evidence type="ECO:0000256" key="9">
    <source>
        <dbReference type="ARBA" id="ARBA00023295"/>
    </source>
</evidence>
<dbReference type="CDD" id="cd00118">
    <property type="entry name" value="LysM"/>
    <property type="match status" value="1"/>
</dbReference>
<evidence type="ECO:0000256" key="1">
    <source>
        <dbReference type="ARBA" id="ARBA00000822"/>
    </source>
</evidence>
<feature type="transmembrane region" description="Helical" evidence="13">
    <location>
        <begin position="1051"/>
        <end position="1073"/>
    </location>
</feature>
<dbReference type="SUPFAM" id="SSF54556">
    <property type="entry name" value="Chitinase insertion domain"/>
    <property type="match status" value="1"/>
</dbReference>
<dbReference type="PANTHER" id="PTHR47700:SF2">
    <property type="entry name" value="CHITINASE"/>
    <property type="match status" value="1"/>
</dbReference>
<reference evidence="16 17" key="1">
    <citation type="submission" date="2018-08" db="EMBL/GenBank/DDBJ databases">
        <title>Draft genome sequences of two Aspergillus turcosus clinical strains isolated from bronchoalveolar lavage fluid: one azole-susceptible and the other azole-resistant.</title>
        <authorList>
            <person name="Parent-Michaud M."/>
            <person name="Dufresne P.J."/>
            <person name="Fournier E."/>
            <person name="Martineau C."/>
            <person name="Moreira S."/>
            <person name="Perkins V."/>
            <person name="De Repentigny L."/>
            <person name="Dufresne S.F."/>
        </authorList>
    </citation>
    <scope>NUCLEOTIDE SEQUENCE [LARGE SCALE GENOMIC DNA]</scope>
    <source>
        <strain evidence="16">HMR AF 1038</strain>
    </source>
</reference>
<keyword evidence="12" id="KW-0175">Coiled coil</keyword>
<feature type="transmembrane region" description="Helical" evidence="13">
    <location>
        <begin position="1252"/>
        <end position="1271"/>
    </location>
</feature>
<evidence type="ECO:0000256" key="13">
    <source>
        <dbReference type="SAM" id="Phobius"/>
    </source>
</evidence>
<evidence type="ECO:0000256" key="6">
    <source>
        <dbReference type="ARBA" id="ARBA00023024"/>
    </source>
</evidence>
<dbReference type="InterPro" id="IPR011583">
    <property type="entry name" value="Chitinase_II/V-like_cat"/>
</dbReference>
<dbReference type="InterPro" id="IPR001579">
    <property type="entry name" value="Glyco_hydro_18_chit_AS"/>
</dbReference>
<evidence type="ECO:0000259" key="14">
    <source>
        <dbReference type="PROSITE" id="PS51782"/>
    </source>
</evidence>
<dbReference type="CDD" id="cd00035">
    <property type="entry name" value="ChtBD1"/>
    <property type="match status" value="1"/>
</dbReference>
<dbReference type="SUPFAM" id="SSF51445">
    <property type="entry name" value="(Trans)glycosidases"/>
    <property type="match status" value="1"/>
</dbReference>
<dbReference type="GO" id="GO:0016020">
    <property type="term" value="C:membrane"/>
    <property type="evidence" value="ECO:0007669"/>
    <property type="project" value="InterPro"/>
</dbReference>
<evidence type="ECO:0000256" key="12">
    <source>
        <dbReference type="SAM" id="Coils"/>
    </source>
</evidence>
<dbReference type="InterPro" id="IPR017853">
    <property type="entry name" value="GH"/>
</dbReference>
<dbReference type="PROSITE" id="PS01017">
    <property type="entry name" value="STEROL_REDUCT_1"/>
    <property type="match status" value="1"/>
</dbReference>
<feature type="transmembrane region" description="Helical" evidence="13">
    <location>
        <begin position="1222"/>
        <end position="1240"/>
    </location>
</feature>
<evidence type="ECO:0000256" key="8">
    <source>
        <dbReference type="ARBA" id="ARBA00023277"/>
    </source>
</evidence>
<evidence type="ECO:0000313" key="17">
    <source>
        <dbReference type="Proteomes" id="UP000215289"/>
    </source>
</evidence>
<evidence type="ECO:0000256" key="11">
    <source>
        <dbReference type="RuleBase" id="RU000489"/>
    </source>
</evidence>
<keyword evidence="5 11" id="KW-0378">Hydrolase</keyword>
<dbReference type="GO" id="GO:0008061">
    <property type="term" value="F:chitin binding"/>
    <property type="evidence" value="ECO:0007669"/>
    <property type="project" value="UniProtKB-KW"/>
</dbReference>
<dbReference type="GO" id="GO:0016628">
    <property type="term" value="F:oxidoreductase activity, acting on the CH-CH group of donors, NAD or NADP as acceptor"/>
    <property type="evidence" value="ECO:0007669"/>
    <property type="project" value="InterPro"/>
</dbReference>
<evidence type="ECO:0000256" key="2">
    <source>
        <dbReference type="ARBA" id="ARBA00008682"/>
    </source>
</evidence>
<dbReference type="PROSITE" id="PS51782">
    <property type="entry name" value="LYSM"/>
    <property type="match status" value="2"/>
</dbReference>
<dbReference type="PROSITE" id="PS51910">
    <property type="entry name" value="GH18_2"/>
    <property type="match status" value="1"/>
</dbReference>
<feature type="transmembrane region" description="Helical" evidence="13">
    <location>
        <begin position="1360"/>
        <end position="1378"/>
    </location>
</feature>
<feature type="transmembrane region" description="Helical" evidence="13">
    <location>
        <begin position="1085"/>
        <end position="1106"/>
    </location>
</feature>
<name>A0A3R7G8V2_9EURO</name>
<keyword evidence="7" id="KW-0843">Virulence</keyword>
<evidence type="ECO:0000259" key="15">
    <source>
        <dbReference type="PROSITE" id="PS51910"/>
    </source>
</evidence>
<dbReference type="Pfam" id="PF01476">
    <property type="entry name" value="LysM"/>
    <property type="match status" value="2"/>
</dbReference>
<dbReference type="InterPro" id="IPR018083">
    <property type="entry name" value="Sterol_reductase_CS"/>
</dbReference>
<dbReference type="STRING" id="1245748.A0A3R7G8V2"/>
<keyword evidence="10" id="KW-0624">Polysaccharide degradation</keyword>
<feature type="transmembrane region" description="Helical" evidence="13">
    <location>
        <begin position="1328"/>
        <end position="1348"/>
    </location>
</feature>
<feature type="domain" description="LysM" evidence="14">
    <location>
        <begin position="70"/>
        <end position="118"/>
    </location>
</feature>
<dbReference type="GO" id="GO:0008843">
    <property type="term" value="F:endochitinase activity"/>
    <property type="evidence" value="ECO:0007669"/>
    <property type="project" value="UniProtKB-EC"/>
</dbReference>
<organism evidence="16 17">
    <name type="scientific">Aspergillus turcosus</name>
    <dbReference type="NCBI Taxonomy" id="1245748"/>
    <lineage>
        <taxon>Eukaryota</taxon>
        <taxon>Fungi</taxon>
        <taxon>Dikarya</taxon>
        <taxon>Ascomycota</taxon>
        <taxon>Pezizomycotina</taxon>
        <taxon>Eurotiomycetes</taxon>
        <taxon>Eurotiomycetidae</taxon>
        <taxon>Eurotiales</taxon>
        <taxon>Aspergillaceae</taxon>
        <taxon>Aspergillus</taxon>
        <taxon>Aspergillus subgen. Fumigati</taxon>
    </lineage>
</organism>
<dbReference type="SUPFAM" id="SSF57016">
    <property type="entry name" value="Plant lectins/antimicrobial peptides"/>
    <property type="match status" value="1"/>
</dbReference>
<keyword evidence="13" id="KW-0812">Transmembrane</keyword>
<dbReference type="Gene3D" id="3.20.20.80">
    <property type="entry name" value="Glycosidases"/>
    <property type="match status" value="1"/>
</dbReference>
<dbReference type="SMART" id="SM00257">
    <property type="entry name" value="LysM"/>
    <property type="match status" value="2"/>
</dbReference>
<dbReference type="Pfam" id="PF01222">
    <property type="entry name" value="ERG4_ERG24"/>
    <property type="match status" value="1"/>
</dbReference>
<keyword evidence="13" id="KW-0472">Membrane</keyword>
<evidence type="ECO:0000313" key="16">
    <source>
        <dbReference type="EMBL" id="RLL96203.1"/>
    </source>
</evidence>
<dbReference type="Proteomes" id="UP000215289">
    <property type="component" value="Unassembled WGS sequence"/>
</dbReference>
<feature type="domain" description="LysM" evidence="14">
    <location>
        <begin position="6"/>
        <end position="51"/>
    </location>
</feature>
<dbReference type="SUPFAM" id="SSF54106">
    <property type="entry name" value="LysM domain"/>
    <property type="match status" value="2"/>
</dbReference>
<proteinExistence type="inferred from homology"/>
<keyword evidence="9 11" id="KW-0326">Glycosidase</keyword>
<dbReference type="InterPro" id="IPR029070">
    <property type="entry name" value="Chitinase_insertion_sf"/>
</dbReference>
<comment type="catalytic activity">
    <reaction evidence="1">
        <text>Random endo-hydrolysis of N-acetyl-beta-D-glucosaminide (1-&gt;4)-beta-linkages in chitin and chitodextrins.</text>
        <dbReference type="EC" id="3.2.1.14"/>
    </reaction>
</comment>